<keyword evidence="4" id="KW-1185">Reference proteome</keyword>
<reference evidence="4" key="1">
    <citation type="submission" date="2009-09" db="EMBL/GenBank/DDBJ databases">
        <title>The complete chromosome of Sebaldella termitidis ATCC 33386.</title>
        <authorList>
            <consortium name="US DOE Joint Genome Institute (JGI-PGF)"/>
            <person name="Lucas S."/>
            <person name="Copeland A."/>
            <person name="Lapidus A."/>
            <person name="Glavina del Rio T."/>
            <person name="Dalin E."/>
            <person name="Tice H."/>
            <person name="Bruce D."/>
            <person name="Goodwin L."/>
            <person name="Pitluck S."/>
            <person name="Kyrpides N."/>
            <person name="Mavromatis K."/>
            <person name="Ivanova N."/>
            <person name="Mikhailova N."/>
            <person name="Sims D."/>
            <person name="Meincke L."/>
            <person name="Brettin T."/>
            <person name="Detter J.C."/>
            <person name="Han C."/>
            <person name="Larimer F."/>
            <person name="Land M."/>
            <person name="Hauser L."/>
            <person name="Markowitz V."/>
            <person name="Cheng J.F."/>
            <person name="Hugenholtz P."/>
            <person name="Woyke T."/>
            <person name="Wu D."/>
            <person name="Eisen J.A."/>
        </authorList>
    </citation>
    <scope>NUCLEOTIDE SEQUENCE [LARGE SCALE GENOMIC DNA]</scope>
    <source>
        <strain evidence="4">ATCC 33386 / NCTC 11300</strain>
    </source>
</reference>
<proteinExistence type="predicted"/>
<feature type="coiled-coil region" evidence="1">
    <location>
        <begin position="40"/>
        <end position="84"/>
    </location>
</feature>
<accession>D1AGZ3</accession>
<feature type="chain" id="PRO_5003020764" description="Adhesion protein FadA" evidence="2">
    <location>
        <begin position="20"/>
        <end position="85"/>
    </location>
</feature>
<evidence type="ECO:0000256" key="1">
    <source>
        <dbReference type="SAM" id="Coils"/>
    </source>
</evidence>
<feature type="signal peptide" evidence="2">
    <location>
        <begin position="1"/>
        <end position="19"/>
    </location>
</feature>
<evidence type="ECO:0000313" key="3">
    <source>
        <dbReference type="EMBL" id="ACZ10863.1"/>
    </source>
</evidence>
<dbReference type="Proteomes" id="UP000000845">
    <property type="component" value="Chromosome"/>
</dbReference>
<evidence type="ECO:0000256" key="2">
    <source>
        <dbReference type="SAM" id="SignalP"/>
    </source>
</evidence>
<dbReference type="AlphaFoldDB" id="D1AGZ3"/>
<sequence>MRKIIITAVLMLLSAGLYAQNEPDFVFEPEDISPASLTKLEKAEAELAHMQEKVDFYKRVVRSVEREEEELKELKKQRIRNIRKK</sequence>
<name>D1AGZ3_SEBTE</name>
<dbReference type="EMBL" id="CP001739">
    <property type="protein sequence ID" value="ACZ10863.1"/>
    <property type="molecule type" value="Genomic_DNA"/>
</dbReference>
<keyword evidence="1" id="KW-0175">Coiled coil</keyword>
<dbReference type="KEGG" id="str:Sterm_4031"/>
<organism evidence="3 4">
    <name type="scientific">Sebaldella termitidis (strain ATCC 33386 / NCTC 11300)</name>
    <dbReference type="NCBI Taxonomy" id="526218"/>
    <lineage>
        <taxon>Bacteria</taxon>
        <taxon>Fusobacteriati</taxon>
        <taxon>Fusobacteriota</taxon>
        <taxon>Fusobacteriia</taxon>
        <taxon>Fusobacteriales</taxon>
        <taxon>Leptotrichiaceae</taxon>
        <taxon>Sebaldella</taxon>
    </lineage>
</organism>
<evidence type="ECO:0000313" key="4">
    <source>
        <dbReference type="Proteomes" id="UP000000845"/>
    </source>
</evidence>
<keyword evidence="2" id="KW-0732">Signal</keyword>
<dbReference type="RefSeq" id="WP_012863438.1">
    <property type="nucleotide sequence ID" value="NC_013517.1"/>
</dbReference>
<evidence type="ECO:0008006" key="5">
    <source>
        <dbReference type="Google" id="ProtNLM"/>
    </source>
</evidence>
<dbReference type="HOGENOM" id="CLU_2411505_0_0_0"/>
<gene>
    <name evidence="3" type="ordered locus">Sterm_4031</name>
</gene>
<reference evidence="3 4" key="2">
    <citation type="journal article" date="2010" name="Stand. Genomic Sci.">
        <title>Complete genome sequence of Sebaldella termitidis type strain (NCTC 11300).</title>
        <authorList>
            <person name="Harmon-Smith M."/>
            <person name="Celia L."/>
            <person name="Chertkov O."/>
            <person name="Lapidus A."/>
            <person name="Copeland A."/>
            <person name="Glavina Del Rio T."/>
            <person name="Nolan M."/>
            <person name="Lucas S."/>
            <person name="Tice H."/>
            <person name="Cheng J.F."/>
            <person name="Han C."/>
            <person name="Detter J.C."/>
            <person name="Bruce D."/>
            <person name="Goodwin L."/>
            <person name="Pitluck S."/>
            <person name="Pati A."/>
            <person name="Liolios K."/>
            <person name="Ivanova N."/>
            <person name="Mavromatis K."/>
            <person name="Mikhailova N."/>
            <person name="Chen A."/>
            <person name="Palaniappan K."/>
            <person name="Land M."/>
            <person name="Hauser L."/>
            <person name="Chang Y.J."/>
            <person name="Jeffries C.D."/>
            <person name="Brettin T."/>
            <person name="Goker M."/>
            <person name="Beck B."/>
            <person name="Bristow J."/>
            <person name="Eisen J.A."/>
            <person name="Markowitz V."/>
            <person name="Hugenholtz P."/>
            <person name="Kyrpides N.C."/>
            <person name="Klenk H.P."/>
            <person name="Chen F."/>
        </authorList>
    </citation>
    <scope>NUCLEOTIDE SEQUENCE [LARGE SCALE GENOMIC DNA]</scope>
    <source>
        <strain evidence="4">ATCC 33386 / NCTC 11300</strain>
    </source>
</reference>
<protein>
    <recommendedName>
        <fullName evidence="5">Adhesion protein FadA</fullName>
    </recommendedName>
</protein>